<protein>
    <recommendedName>
        <fullName evidence="1">Dienelactone hydrolase domain-containing protein</fullName>
    </recommendedName>
</protein>
<gene>
    <name evidence="2" type="ORF">FRACYDRAFT_192097</name>
</gene>
<dbReference type="GO" id="GO:0016787">
    <property type="term" value="F:hydrolase activity"/>
    <property type="evidence" value="ECO:0007669"/>
    <property type="project" value="InterPro"/>
</dbReference>
<proteinExistence type="predicted"/>
<accession>A0A1E7F0H1</accession>
<dbReference type="InParanoid" id="A0A1E7F0H1"/>
<dbReference type="Pfam" id="PF01738">
    <property type="entry name" value="DLH"/>
    <property type="match status" value="1"/>
</dbReference>
<dbReference type="PANTHER" id="PTHR17630:SF44">
    <property type="entry name" value="PROTEIN AIM2"/>
    <property type="match status" value="1"/>
</dbReference>
<dbReference type="OrthoDB" id="17560at2759"/>
<dbReference type="AlphaFoldDB" id="A0A1E7F0H1"/>
<dbReference type="PANTHER" id="PTHR17630">
    <property type="entry name" value="DIENELACTONE HYDROLASE"/>
    <property type="match status" value="1"/>
</dbReference>
<feature type="non-terminal residue" evidence="2">
    <location>
        <position position="1"/>
    </location>
</feature>
<dbReference type="Gene3D" id="3.40.50.1820">
    <property type="entry name" value="alpha/beta hydrolase"/>
    <property type="match status" value="1"/>
</dbReference>
<keyword evidence="3" id="KW-1185">Reference proteome</keyword>
<dbReference type="Proteomes" id="UP000095751">
    <property type="component" value="Unassembled WGS sequence"/>
</dbReference>
<name>A0A1E7F0H1_9STRA</name>
<dbReference type="EMBL" id="KV784366">
    <property type="protein sequence ID" value="OEU11718.1"/>
    <property type="molecule type" value="Genomic_DNA"/>
</dbReference>
<dbReference type="SUPFAM" id="SSF53474">
    <property type="entry name" value="alpha/beta-Hydrolases"/>
    <property type="match status" value="1"/>
</dbReference>
<reference evidence="2 3" key="1">
    <citation type="submission" date="2016-09" db="EMBL/GenBank/DDBJ databases">
        <title>Extensive genetic diversity and differential bi-allelic expression allows diatom success in the polar Southern Ocean.</title>
        <authorList>
            <consortium name="DOE Joint Genome Institute"/>
            <person name="Mock T."/>
            <person name="Otillar R.P."/>
            <person name="Strauss J."/>
            <person name="Dupont C."/>
            <person name="Frickenhaus S."/>
            <person name="Maumus F."/>
            <person name="Mcmullan M."/>
            <person name="Sanges R."/>
            <person name="Schmutz J."/>
            <person name="Toseland A."/>
            <person name="Valas R."/>
            <person name="Veluchamy A."/>
            <person name="Ward B.J."/>
            <person name="Allen A."/>
            <person name="Barry K."/>
            <person name="Falciatore A."/>
            <person name="Ferrante M."/>
            <person name="Fortunato A.E."/>
            <person name="Gloeckner G."/>
            <person name="Gruber A."/>
            <person name="Hipkin R."/>
            <person name="Janech M."/>
            <person name="Kroth P."/>
            <person name="Leese F."/>
            <person name="Lindquist E."/>
            <person name="Lyon B.R."/>
            <person name="Martin J."/>
            <person name="Mayer C."/>
            <person name="Parker M."/>
            <person name="Quesneville H."/>
            <person name="Raymond J."/>
            <person name="Uhlig C."/>
            <person name="Valentin K.U."/>
            <person name="Worden A.Z."/>
            <person name="Armbrust E.V."/>
            <person name="Bowler C."/>
            <person name="Green B."/>
            <person name="Moulton V."/>
            <person name="Van Oosterhout C."/>
            <person name="Grigoriev I."/>
        </authorList>
    </citation>
    <scope>NUCLEOTIDE SEQUENCE [LARGE SCALE GENOMIC DNA]</scope>
    <source>
        <strain evidence="2 3">CCMP1102</strain>
    </source>
</reference>
<evidence type="ECO:0000259" key="1">
    <source>
        <dbReference type="Pfam" id="PF01738"/>
    </source>
</evidence>
<dbReference type="KEGG" id="fcy:FRACYDRAFT_192097"/>
<dbReference type="InterPro" id="IPR002925">
    <property type="entry name" value="Dienelactn_hydro"/>
</dbReference>
<evidence type="ECO:0000313" key="2">
    <source>
        <dbReference type="EMBL" id="OEU11718.1"/>
    </source>
</evidence>
<evidence type="ECO:0000313" key="3">
    <source>
        <dbReference type="Proteomes" id="UP000095751"/>
    </source>
</evidence>
<organism evidence="2 3">
    <name type="scientific">Fragilariopsis cylindrus CCMP1102</name>
    <dbReference type="NCBI Taxonomy" id="635003"/>
    <lineage>
        <taxon>Eukaryota</taxon>
        <taxon>Sar</taxon>
        <taxon>Stramenopiles</taxon>
        <taxon>Ochrophyta</taxon>
        <taxon>Bacillariophyta</taxon>
        <taxon>Bacillariophyceae</taxon>
        <taxon>Bacillariophycidae</taxon>
        <taxon>Bacillariales</taxon>
        <taxon>Bacillariaceae</taxon>
        <taxon>Fragilariopsis</taxon>
    </lineage>
</organism>
<feature type="domain" description="Dienelactone hydrolase" evidence="1">
    <location>
        <begin position="10"/>
        <end position="158"/>
    </location>
</feature>
<dbReference type="InterPro" id="IPR029058">
    <property type="entry name" value="AB_hydrolase_fold"/>
</dbReference>
<sequence>DGGVDWFKKQGYDKMGPAVQAAARYLQEKNTTNAPLGVLGFCYGTWLLSKASSTGDVDFDCAVGCHPATVLEKAVFGGDEDQMLNDLKQPTLFLWAGNDSDIYTKDGSGKVALKKTGGDVEEFADQLHGWVSRGDVADDTVKAGVEKALKSITDFFSKNMTTK</sequence>